<reference evidence="1" key="1">
    <citation type="submission" date="2018-05" db="EMBL/GenBank/DDBJ databases">
        <authorList>
            <person name="Lanie J.A."/>
            <person name="Ng W.-L."/>
            <person name="Kazmierczak K.M."/>
            <person name="Andrzejewski T.M."/>
            <person name="Davidsen T.M."/>
            <person name="Wayne K.J."/>
            <person name="Tettelin H."/>
            <person name="Glass J.I."/>
            <person name="Rusch D."/>
            <person name="Podicherti R."/>
            <person name="Tsui H.-C.T."/>
            <person name="Winkler M.E."/>
        </authorList>
    </citation>
    <scope>NUCLEOTIDE SEQUENCE</scope>
</reference>
<organism evidence="1">
    <name type="scientific">marine metagenome</name>
    <dbReference type="NCBI Taxonomy" id="408172"/>
    <lineage>
        <taxon>unclassified sequences</taxon>
        <taxon>metagenomes</taxon>
        <taxon>ecological metagenomes</taxon>
    </lineage>
</organism>
<evidence type="ECO:0000313" key="1">
    <source>
        <dbReference type="EMBL" id="SVB26577.1"/>
    </source>
</evidence>
<protein>
    <submittedName>
        <fullName evidence="1">Uncharacterized protein</fullName>
    </submittedName>
</protein>
<sequence>DRVHPDLFSRIGFPKPEEIVKSDNGFFNVSLPEVIPEILSDLNLRSLDREMPECFRYVRHILSSKHNVHLRLNNGDPYLMEFTKGSGFVYYITSLMDLNWSDLPVRGLLVPLMYKLLILAGTDEVNTSPVIVGAQKWISLDQDIIRNQWEVESPSGKKELIVPDFNREGITISRTSELGTYNVLLEDELYTSFSTQLHPDEALYNKIKEADIKKYFSAGKYKWINLKSDFKQDFMELRQGKSLWKTFLLLACIFLLIETCLGRPMPQHLKRVNDGD</sequence>
<dbReference type="AlphaFoldDB" id="A0A382CMP6"/>
<feature type="non-terminal residue" evidence="1">
    <location>
        <position position="1"/>
    </location>
</feature>
<name>A0A382CMP6_9ZZZZ</name>
<accession>A0A382CMP6</accession>
<proteinExistence type="predicted"/>
<dbReference type="EMBL" id="UINC01034948">
    <property type="protein sequence ID" value="SVB26577.1"/>
    <property type="molecule type" value="Genomic_DNA"/>
</dbReference>
<gene>
    <name evidence="1" type="ORF">METZ01_LOCUS179431</name>
</gene>